<dbReference type="PANTHER" id="PTHR43792">
    <property type="entry name" value="GNAT FAMILY, PUTATIVE (AFU_ORTHOLOGUE AFUA_3G00765)-RELATED-RELATED"/>
    <property type="match status" value="1"/>
</dbReference>
<proteinExistence type="predicted"/>
<gene>
    <name evidence="2" type="ORF">EDD34_0051</name>
</gene>
<reference evidence="2 3" key="1">
    <citation type="submission" date="2018-11" db="EMBL/GenBank/DDBJ databases">
        <title>Sequencing the genomes of 1000 actinobacteria strains.</title>
        <authorList>
            <person name="Klenk H.-P."/>
        </authorList>
    </citation>
    <scope>NUCLEOTIDE SEQUENCE [LARGE SCALE GENOMIC DNA]</scope>
    <source>
        <strain evidence="2 3">DSM 15700</strain>
    </source>
</reference>
<organism evidence="2 3">
    <name type="scientific">Myceligenerans xiligouense</name>
    <dbReference type="NCBI Taxonomy" id="253184"/>
    <lineage>
        <taxon>Bacteria</taxon>
        <taxon>Bacillati</taxon>
        <taxon>Actinomycetota</taxon>
        <taxon>Actinomycetes</taxon>
        <taxon>Micrococcales</taxon>
        <taxon>Promicromonosporaceae</taxon>
        <taxon>Myceligenerans</taxon>
    </lineage>
</organism>
<evidence type="ECO:0000259" key="1">
    <source>
        <dbReference type="PROSITE" id="PS51186"/>
    </source>
</evidence>
<dbReference type="Pfam" id="PF13302">
    <property type="entry name" value="Acetyltransf_3"/>
    <property type="match status" value="1"/>
</dbReference>
<comment type="caution">
    <text evidence="2">The sequence shown here is derived from an EMBL/GenBank/DDBJ whole genome shotgun (WGS) entry which is preliminary data.</text>
</comment>
<dbReference type="Proteomes" id="UP000280501">
    <property type="component" value="Unassembled WGS sequence"/>
</dbReference>
<name>A0A3N4Z325_9MICO</name>
<dbReference type="PROSITE" id="PS51186">
    <property type="entry name" value="GNAT"/>
    <property type="match status" value="1"/>
</dbReference>
<dbReference type="OrthoDB" id="9132139at2"/>
<dbReference type="AlphaFoldDB" id="A0A3N4Z325"/>
<dbReference type="Gene3D" id="3.40.630.30">
    <property type="match status" value="1"/>
</dbReference>
<dbReference type="InterPro" id="IPR016181">
    <property type="entry name" value="Acyl_CoA_acyltransferase"/>
</dbReference>
<sequence length="215" mass="24345">MSSGQPLGRATLGLVTFTPSTTESSQSRLDHLSWPFRTERLTIRRCTTGDLDPLWKYRGLPEVSRWTSWHPADRQDWNRYQGEPARMARTLVFEHDGAIAGDLMLMVHDGWAQREAAARAHGTQAELGWALDPTFGGRGLATEAVRELIRISFEELGLRRVSAGAFADNERSVRVMERVGMRREAYKVKESFHRDLGWLDGIEYALLADEWGTTA</sequence>
<protein>
    <submittedName>
        <fullName evidence="2">RimJ/RimL family protein N-acetyltransferase</fullName>
    </submittedName>
</protein>
<evidence type="ECO:0000313" key="3">
    <source>
        <dbReference type="Proteomes" id="UP000280501"/>
    </source>
</evidence>
<keyword evidence="2" id="KW-0808">Transferase</keyword>
<evidence type="ECO:0000313" key="2">
    <source>
        <dbReference type="EMBL" id="RPF19502.1"/>
    </source>
</evidence>
<accession>A0A3N4Z325</accession>
<feature type="domain" description="N-acetyltransferase" evidence="1">
    <location>
        <begin position="41"/>
        <end position="209"/>
    </location>
</feature>
<keyword evidence="3" id="KW-1185">Reference proteome</keyword>
<dbReference type="PANTHER" id="PTHR43792:SF1">
    <property type="entry name" value="N-ACETYLTRANSFERASE DOMAIN-CONTAINING PROTEIN"/>
    <property type="match status" value="1"/>
</dbReference>
<dbReference type="SUPFAM" id="SSF55729">
    <property type="entry name" value="Acyl-CoA N-acyltransferases (Nat)"/>
    <property type="match status" value="1"/>
</dbReference>
<dbReference type="GO" id="GO:0016747">
    <property type="term" value="F:acyltransferase activity, transferring groups other than amino-acyl groups"/>
    <property type="evidence" value="ECO:0007669"/>
    <property type="project" value="InterPro"/>
</dbReference>
<dbReference type="InterPro" id="IPR051531">
    <property type="entry name" value="N-acetyltransferase"/>
</dbReference>
<dbReference type="EMBL" id="RKQZ01000001">
    <property type="protein sequence ID" value="RPF19502.1"/>
    <property type="molecule type" value="Genomic_DNA"/>
</dbReference>
<dbReference type="InterPro" id="IPR000182">
    <property type="entry name" value="GNAT_dom"/>
</dbReference>